<dbReference type="InterPro" id="IPR009057">
    <property type="entry name" value="Homeodomain-like_sf"/>
</dbReference>
<dbReference type="AlphaFoldDB" id="A0A2S6FU99"/>
<comment type="caution">
    <text evidence="1">The sequence shown here is derived from an EMBL/GenBank/DDBJ whole genome shotgun (WGS) entry which is preliminary data.</text>
</comment>
<proteinExistence type="predicted"/>
<evidence type="ECO:0000313" key="2">
    <source>
        <dbReference type="Proteomes" id="UP000239863"/>
    </source>
</evidence>
<evidence type="ECO:0000313" key="1">
    <source>
        <dbReference type="EMBL" id="PPK43230.1"/>
    </source>
</evidence>
<gene>
    <name evidence="1" type="ORF">BD821_1334</name>
</gene>
<evidence type="ECO:0008006" key="3">
    <source>
        <dbReference type="Google" id="ProtNLM"/>
    </source>
</evidence>
<dbReference type="Proteomes" id="UP000239863">
    <property type="component" value="Unassembled WGS sequence"/>
</dbReference>
<name>A0A2S6FU99_9CLOT</name>
<dbReference type="OrthoDB" id="9781005at2"/>
<accession>A0A2S6FU99</accession>
<organism evidence="1 2">
    <name type="scientific">Clostridium algidicarnis DSM 15099</name>
    <dbReference type="NCBI Taxonomy" id="1121295"/>
    <lineage>
        <taxon>Bacteria</taxon>
        <taxon>Bacillati</taxon>
        <taxon>Bacillota</taxon>
        <taxon>Clostridia</taxon>
        <taxon>Eubacteriales</taxon>
        <taxon>Clostridiaceae</taxon>
        <taxon>Clostridium</taxon>
    </lineage>
</organism>
<reference evidence="1 2" key="1">
    <citation type="submission" date="2018-02" db="EMBL/GenBank/DDBJ databases">
        <title>Genomic Encyclopedia of Archaeal and Bacterial Type Strains, Phase II (KMG-II): from individual species to whole genera.</title>
        <authorList>
            <person name="Goeker M."/>
        </authorList>
    </citation>
    <scope>NUCLEOTIDE SEQUENCE [LARGE SCALE GENOMIC DNA]</scope>
    <source>
        <strain evidence="1 2">DSM 15099</strain>
    </source>
</reference>
<dbReference type="EMBL" id="PTIS01000033">
    <property type="protein sequence ID" value="PPK43230.1"/>
    <property type="molecule type" value="Genomic_DNA"/>
</dbReference>
<feature type="non-terminal residue" evidence="1">
    <location>
        <position position="39"/>
    </location>
</feature>
<dbReference type="SUPFAM" id="SSF46689">
    <property type="entry name" value="Homeodomain-like"/>
    <property type="match status" value="1"/>
</dbReference>
<protein>
    <recommendedName>
        <fullName evidence="3">Transposase</fullName>
    </recommendedName>
</protein>
<sequence length="39" mass="4573">MPQKRYTKEFKKQIVDLYNMGNKSLTELEGEYGVSKSTM</sequence>